<reference evidence="3" key="1">
    <citation type="journal article" date="2021" name="PeerJ">
        <title>Extensive microbial diversity within the chicken gut microbiome revealed by metagenomics and culture.</title>
        <authorList>
            <person name="Gilroy R."/>
            <person name="Ravi A."/>
            <person name="Getino M."/>
            <person name="Pursley I."/>
            <person name="Horton D.L."/>
            <person name="Alikhan N.F."/>
            <person name="Baker D."/>
            <person name="Gharbi K."/>
            <person name="Hall N."/>
            <person name="Watson M."/>
            <person name="Adriaenssens E.M."/>
            <person name="Foster-Nyarko E."/>
            <person name="Jarju S."/>
            <person name="Secka A."/>
            <person name="Antonio M."/>
            <person name="Oren A."/>
            <person name="Chaudhuri R.R."/>
            <person name="La Ragione R."/>
            <person name="Hildebrand F."/>
            <person name="Pallen M.J."/>
        </authorList>
    </citation>
    <scope>NUCLEOTIDE SEQUENCE</scope>
    <source>
        <strain evidence="3">378</strain>
    </source>
</reference>
<keyword evidence="2" id="KW-1133">Transmembrane helix</keyword>
<dbReference type="Proteomes" id="UP000733611">
    <property type="component" value="Unassembled WGS sequence"/>
</dbReference>
<feature type="region of interest" description="Disordered" evidence="1">
    <location>
        <begin position="500"/>
        <end position="570"/>
    </location>
</feature>
<evidence type="ECO:0000313" key="3">
    <source>
        <dbReference type="EMBL" id="MBU3844764.1"/>
    </source>
</evidence>
<sequence>MKNTQLNGGQISDFIPIGQDGQPVYLNAEAFRSALAINPQVGPELVKSLAIPRISADGLNIDWYVPFPPQSPTGQYDIVAWPSATPQEQQAARNRLHQFEQAVKRLGADLMRRGGDNKSMLFAHYLTGVNAVQNLPAIHFPSPEFVYLVDGIPVITFWGFCSKTDDLQQSPFAPLAATATAAAAGAAGFAAGAAGFAAAPHTATAADDLPPLPPQQQQPVESNRHRCIIPWWLWLLLLLLLLGLLLWWLLPRFFGGSVLTFDSSLDTPAITAPATAVNGEEAPIVDEGVLADPNSPAHDHGRLLADVPDDVTAVQDTTTAEEAQAILEPSSSHGLQGSTSFADNMSVNDASSSSSSNSADSASAFSDRNSSSSAWSNESHVSDSNTATTTTHTVIVPVETVNGAVPTGDSAVIPLDAAGNPLPSTGADSTIPMSIITPPAEMNVDGALATDGALAIDGALGVDSSMAMDNALATESSMASDVASTSTNTTESAEAFNQALSSDATSSITTSQDIMSTNGSPLPPDPLAGLTPQQQQQVLSARQAEQAALGQGAPASTPNAPATTAAATPAPNELSFTPQALQNQGQQVLNGTWSTRSGLMDSANGRPLQMSYQFNNGQGQVVINRPDGVKCVAPVTAAVSNGRVVLRNTGHAQCPDNTAYQLPEVTCQPSANGKVVCSGAYGNQIFPIQLLQQ</sequence>
<keyword evidence="2" id="KW-0472">Membrane</keyword>
<feature type="region of interest" description="Disordered" evidence="1">
    <location>
        <begin position="326"/>
        <end position="388"/>
    </location>
</feature>
<feature type="transmembrane region" description="Helical" evidence="2">
    <location>
        <begin position="231"/>
        <end position="250"/>
    </location>
</feature>
<reference evidence="3" key="2">
    <citation type="submission" date="2021-04" db="EMBL/GenBank/DDBJ databases">
        <authorList>
            <person name="Gilroy R."/>
        </authorList>
    </citation>
    <scope>NUCLEOTIDE SEQUENCE</scope>
    <source>
        <strain evidence="3">378</strain>
    </source>
</reference>
<comment type="caution">
    <text evidence="3">The sequence shown here is derived from an EMBL/GenBank/DDBJ whole genome shotgun (WGS) entry which is preliminary data.</text>
</comment>
<evidence type="ECO:0000256" key="1">
    <source>
        <dbReference type="SAM" id="MobiDB-lite"/>
    </source>
</evidence>
<feature type="compositionally biased region" description="Polar residues" evidence="1">
    <location>
        <begin position="500"/>
        <end position="520"/>
    </location>
</feature>
<evidence type="ECO:0008006" key="5">
    <source>
        <dbReference type="Google" id="ProtNLM"/>
    </source>
</evidence>
<dbReference type="AlphaFoldDB" id="A0A948TH25"/>
<organism evidence="3 4">
    <name type="scientific">Candidatus Anaerobiospirillum pullicola</name>
    <dbReference type="NCBI Taxonomy" id="2838451"/>
    <lineage>
        <taxon>Bacteria</taxon>
        <taxon>Pseudomonadati</taxon>
        <taxon>Pseudomonadota</taxon>
        <taxon>Gammaproteobacteria</taxon>
        <taxon>Aeromonadales</taxon>
        <taxon>Succinivibrionaceae</taxon>
        <taxon>Anaerobiospirillum</taxon>
    </lineage>
</organism>
<evidence type="ECO:0000313" key="4">
    <source>
        <dbReference type="Proteomes" id="UP000733611"/>
    </source>
</evidence>
<proteinExistence type="predicted"/>
<keyword evidence="2" id="KW-0812">Transmembrane</keyword>
<evidence type="ECO:0000256" key="2">
    <source>
        <dbReference type="SAM" id="Phobius"/>
    </source>
</evidence>
<dbReference type="EMBL" id="JAHLFE010000163">
    <property type="protein sequence ID" value="MBU3844764.1"/>
    <property type="molecule type" value="Genomic_DNA"/>
</dbReference>
<gene>
    <name evidence="3" type="ORF">H9847_07870</name>
</gene>
<accession>A0A948TH25</accession>
<name>A0A948TH25_9GAMM</name>
<feature type="compositionally biased region" description="Polar residues" evidence="1">
    <location>
        <begin position="329"/>
        <end position="341"/>
    </location>
</feature>
<feature type="compositionally biased region" description="Low complexity" evidence="1">
    <location>
        <begin position="553"/>
        <end position="570"/>
    </location>
</feature>
<protein>
    <recommendedName>
        <fullName evidence="5">Virulence factor</fullName>
    </recommendedName>
</protein>
<feature type="compositionally biased region" description="Low complexity" evidence="1">
    <location>
        <begin position="342"/>
        <end position="379"/>
    </location>
</feature>